<reference evidence="2 3" key="1">
    <citation type="submission" date="2023-08" db="EMBL/GenBank/DDBJ databases">
        <title>Implementing the SeqCode for naming new Mesorhizobium species isolated from Vachellia karroo root nodules.</title>
        <authorList>
            <person name="Van Lill M."/>
        </authorList>
    </citation>
    <scope>NUCLEOTIDE SEQUENCE [LARGE SCALE GENOMIC DNA]</scope>
    <source>
        <strain evidence="2 3">VK22B</strain>
    </source>
</reference>
<evidence type="ECO:0000256" key="1">
    <source>
        <dbReference type="SAM" id="MobiDB-lite"/>
    </source>
</evidence>
<name>A0ABU4Z8Q6_9HYPH</name>
<accession>A0ABU4Z8Q6</accession>
<dbReference type="RefSeq" id="WP_320228758.1">
    <property type="nucleotide sequence ID" value="NZ_JAVIJC010000032.1"/>
</dbReference>
<comment type="caution">
    <text evidence="2">The sequence shown here is derived from an EMBL/GenBank/DDBJ whole genome shotgun (WGS) entry which is preliminary data.</text>
</comment>
<dbReference type="Proteomes" id="UP001271249">
    <property type="component" value="Unassembled WGS sequence"/>
</dbReference>
<keyword evidence="3" id="KW-1185">Reference proteome</keyword>
<organism evidence="2 3">
    <name type="scientific">Mesorhizobium captivum</name>
    <dbReference type="NCBI Taxonomy" id="3072319"/>
    <lineage>
        <taxon>Bacteria</taxon>
        <taxon>Pseudomonadati</taxon>
        <taxon>Pseudomonadota</taxon>
        <taxon>Alphaproteobacteria</taxon>
        <taxon>Hyphomicrobiales</taxon>
        <taxon>Phyllobacteriaceae</taxon>
        <taxon>Mesorhizobium</taxon>
    </lineage>
</organism>
<evidence type="ECO:0000313" key="3">
    <source>
        <dbReference type="Proteomes" id="UP001271249"/>
    </source>
</evidence>
<evidence type="ECO:0000313" key="2">
    <source>
        <dbReference type="EMBL" id="MDX8494963.1"/>
    </source>
</evidence>
<protein>
    <submittedName>
        <fullName evidence="2">Uncharacterized protein</fullName>
    </submittedName>
</protein>
<proteinExistence type="predicted"/>
<dbReference type="EMBL" id="JAVIJC010000032">
    <property type="protein sequence ID" value="MDX8494963.1"/>
    <property type="molecule type" value="Genomic_DNA"/>
</dbReference>
<feature type="region of interest" description="Disordered" evidence="1">
    <location>
        <begin position="93"/>
        <end position="134"/>
    </location>
</feature>
<gene>
    <name evidence="2" type="ORF">RFN29_25730</name>
</gene>
<sequence>MDAVQWYEDVITDLGGESQVSLAKRTMLERAAFVRAMLMHMEYLSQDGEKIDMKSYSNQTQVLLNVLKTVGMEKVLRDITPDLSRYIAEHEQANGQTVDVAPGRWKQEPPGWGHRAPIDTHDPVTENSDDPDET</sequence>